<feature type="domain" description="Rod shape-determining protein MreC beta-barrel core" evidence="6">
    <location>
        <begin position="135"/>
        <end position="280"/>
    </location>
</feature>
<gene>
    <name evidence="7" type="primary">mreC</name>
    <name evidence="7" type="ORF">HP555_06970</name>
</gene>
<dbReference type="Gene3D" id="2.40.10.350">
    <property type="entry name" value="Rod shape-determining protein MreC, domain 2"/>
    <property type="match status" value="1"/>
</dbReference>
<evidence type="ECO:0000256" key="5">
    <source>
        <dbReference type="PIRNR" id="PIRNR038471"/>
    </source>
</evidence>
<dbReference type="Proteomes" id="UP000596092">
    <property type="component" value="Chromosome"/>
</dbReference>
<proteinExistence type="inferred from homology"/>
<comment type="similarity">
    <text evidence="1 5">Belongs to the MreC family.</text>
</comment>
<evidence type="ECO:0000259" key="6">
    <source>
        <dbReference type="Pfam" id="PF04085"/>
    </source>
</evidence>
<dbReference type="InterPro" id="IPR007221">
    <property type="entry name" value="MreC"/>
</dbReference>
<evidence type="ECO:0000256" key="4">
    <source>
        <dbReference type="ARBA" id="ARBA00032089"/>
    </source>
</evidence>
<dbReference type="RefSeq" id="WP_199260922.1">
    <property type="nucleotide sequence ID" value="NZ_CP054140.1"/>
</dbReference>
<comment type="function">
    <text evidence="5">Involved in formation and maintenance of cell shape.</text>
</comment>
<dbReference type="GO" id="GO:0005886">
    <property type="term" value="C:plasma membrane"/>
    <property type="evidence" value="ECO:0007669"/>
    <property type="project" value="TreeGrafter"/>
</dbReference>
<evidence type="ECO:0000256" key="1">
    <source>
        <dbReference type="ARBA" id="ARBA00009369"/>
    </source>
</evidence>
<evidence type="ECO:0000313" key="7">
    <source>
        <dbReference type="EMBL" id="QQG65626.1"/>
    </source>
</evidence>
<evidence type="ECO:0000313" key="8">
    <source>
        <dbReference type="Proteomes" id="UP000596092"/>
    </source>
</evidence>
<dbReference type="InterPro" id="IPR055342">
    <property type="entry name" value="MreC_beta-barrel_core"/>
</dbReference>
<dbReference type="PANTHER" id="PTHR34138">
    <property type="entry name" value="CELL SHAPE-DETERMINING PROTEIN MREC"/>
    <property type="match status" value="1"/>
</dbReference>
<keyword evidence="8" id="KW-1185">Reference proteome</keyword>
<dbReference type="NCBIfam" id="TIGR00219">
    <property type="entry name" value="mreC"/>
    <property type="match status" value="1"/>
</dbReference>
<dbReference type="AlphaFoldDB" id="A0A7T5VD57"/>
<dbReference type="EMBL" id="CP054140">
    <property type="protein sequence ID" value="QQG65626.1"/>
    <property type="molecule type" value="Genomic_DNA"/>
</dbReference>
<dbReference type="Pfam" id="PF04085">
    <property type="entry name" value="MreC"/>
    <property type="match status" value="1"/>
</dbReference>
<dbReference type="PIRSF" id="PIRSF038471">
    <property type="entry name" value="MreC"/>
    <property type="match status" value="1"/>
</dbReference>
<name>A0A7T5VD57_9BACT</name>
<evidence type="ECO:0000256" key="3">
    <source>
        <dbReference type="ARBA" id="ARBA00022960"/>
    </source>
</evidence>
<dbReference type="PANTHER" id="PTHR34138:SF1">
    <property type="entry name" value="CELL SHAPE-DETERMINING PROTEIN MREC"/>
    <property type="match status" value="1"/>
</dbReference>
<reference evidence="7 8" key="1">
    <citation type="submission" date="2020-05" db="EMBL/GenBank/DDBJ databases">
        <title>Complete genome of Desulfobulbus oligotrophicus.</title>
        <authorList>
            <person name="Podar M."/>
        </authorList>
    </citation>
    <scope>NUCLEOTIDE SEQUENCE [LARGE SCALE GENOMIC DNA]</scope>
    <source>
        <strain evidence="7 8">Prop6</strain>
    </source>
</reference>
<keyword evidence="3 5" id="KW-0133">Cell shape</keyword>
<dbReference type="InterPro" id="IPR042175">
    <property type="entry name" value="Cell/Rod_MreC_2"/>
</dbReference>
<dbReference type="GO" id="GO:0008360">
    <property type="term" value="P:regulation of cell shape"/>
    <property type="evidence" value="ECO:0007669"/>
    <property type="project" value="UniProtKB-KW"/>
</dbReference>
<dbReference type="Gene3D" id="2.40.10.340">
    <property type="entry name" value="Rod shape-determining protein MreC, domain 1"/>
    <property type="match status" value="1"/>
</dbReference>
<accession>A0A7T5VD57</accession>
<evidence type="ECO:0000256" key="2">
    <source>
        <dbReference type="ARBA" id="ARBA00013855"/>
    </source>
</evidence>
<dbReference type="KEGG" id="dog:HP555_06970"/>
<sequence>MRKKSNRKRSDRYRLFRIIIFVGLLTTLAFIFLFSTLSSQTFGPLHKLVLEMVGPVQKIVTVSSNHVETFKREYVDILQDSLRLSEENKRLLKQLQDKEVLLNRSREALATNASLRRLLEFKNTLDQQQSVPATIVGKDPSAMYRSVIIDQGANKGITKGDPVINSDGVVGQVFAVTPNYAKVLLAIAPSSAIDVLLQKSRVRGILKGNGTLTYRLEYILKTAEVEEQDYVVTAGYGGVFPTGLQVGVVSKIIKKSRGMFHEIEVTPSVDYQKLENLLILEQPKSSEIEKMEQQ</sequence>
<organism evidence="7 8">
    <name type="scientific">Desulfobulbus oligotrophicus</name>
    <dbReference type="NCBI Taxonomy" id="1909699"/>
    <lineage>
        <taxon>Bacteria</taxon>
        <taxon>Pseudomonadati</taxon>
        <taxon>Thermodesulfobacteriota</taxon>
        <taxon>Desulfobulbia</taxon>
        <taxon>Desulfobulbales</taxon>
        <taxon>Desulfobulbaceae</taxon>
        <taxon>Desulfobulbus</taxon>
    </lineage>
</organism>
<dbReference type="InterPro" id="IPR042177">
    <property type="entry name" value="Cell/Rod_1"/>
</dbReference>
<protein>
    <recommendedName>
        <fullName evidence="2 5">Cell shape-determining protein MreC</fullName>
    </recommendedName>
    <alternativeName>
        <fullName evidence="4 5">Cell shape protein MreC</fullName>
    </alternativeName>
</protein>